<name>A0A8S3VDI6_MYTED</name>
<feature type="chain" id="PRO_5035920636" evidence="5">
    <location>
        <begin position="24"/>
        <end position="1092"/>
    </location>
</feature>
<evidence type="ECO:0000256" key="4">
    <source>
        <dbReference type="SAM" id="Phobius"/>
    </source>
</evidence>
<protein>
    <submittedName>
        <fullName evidence="6">Uncharacterized protein</fullName>
    </submittedName>
</protein>
<evidence type="ECO:0000256" key="3">
    <source>
        <dbReference type="ARBA" id="ARBA00022737"/>
    </source>
</evidence>
<dbReference type="SMART" id="SM00369">
    <property type="entry name" value="LRR_TYP"/>
    <property type="match status" value="8"/>
</dbReference>
<dbReference type="InterPro" id="IPR050328">
    <property type="entry name" value="Dev_Immune_Receptor"/>
</dbReference>
<gene>
    <name evidence="6" type="ORF">MEDL_64709</name>
</gene>
<reference evidence="6" key="1">
    <citation type="submission" date="2021-03" db="EMBL/GenBank/DDBJ databases">
        <authorList>
            <person name="Bekaert M."/>
        </authorList>
    </citation>
    <scope>NUCLEOTIDE SEQUENCE</scope>
</reference>
<dbReference type="Proteomes" id="UP000683360">
    <property type="component" value="Unassembled WGS sequence"/>
</dbReference>
<proteinExistence type="predicted"/>
<evidence type="ECO:0000256" key="2">
    <source>
        <dbReference type="ARBA" id="ARBA00022729"/>
    </source>
</evidence>
<keyword evidence="1" id="KW-0433">Leucine-rich repeat</keyword>
<dbReference type="OrthoDB" id="40118at2759"/>
<dbReference type="PROSITE" id="PS51450">
    <property type="entry name" value="LRR"/>
    <property type="match status" value="3"/>
</dbReference>
<sequence length="1092" mass="125030">MAFFIAQILCVLFFYGLERVTIGNEIPIGCSGSTNMYCYPVIPSFVQMYGWNLPNVERLSFRNGNGLQWSLKTIPVGLFNWASGIKYLSMYNIGLEDLKCDIFQPLKSSLNTLDMQGNLFREFPSCALKNMNRLETIYFSYQNIESVNIIDLELNSLKYITLRRNKISNFSIFNINNYNDIQILLDYNKISYLNISGVNRISYLHGKENQISEINHGIFHSSHSNLVYLDLSYNVLNDDVWNVLEGVASLKTLKLKQNKLHTVRPSVLNRLSALYELDLSNNYITSFADVLLRSGKMRNVLLNSNTLLNFPSNVIDDTKTFGSNIYDCTIDISNNRMDNIKLDIPTTCTRFTLNLGQNELTAIHFKTNDKEIESLNISGNHLVTLPETLPKAKRYIISNNPLMTTNVLKHLTTTMKDATQIDMDDINFLCNRSEHYDFTNLQLTTVSTFSLRGNCIPLAFVCYIKKSSNIVLYLDNNKNFNATEDMPCELHTKDLNIVSFSGSRMNETNVDLFMSKYTKTISHVTSLYLKNSQIRELSFIRYASLSRYSAHVFDFSENFLEVFNGLEIITNPYHFTLNIEHNQIIKIEKITIKRTDPTYYEQYIYLKYMNNSIDRVNDSLTLIDVVGGSRGRSIYVSVDLSLNRIHILDLAKIVIFNNDNSYLQVQNLNVSNNDLEEYCNCLQNEGQLQILDLTYNQLRDIPDNSCRYGYHTYLGHNIITTISKTLPTVSISKLDLEWNLIQYISEKAFANMSSLRTLNLRGNRLKNVPKAVQKLRYLTTLDISYNKIINIKQSDIDGMINSLNLLILTGNDLASNPSTSIGLLGPVPSLELKDNLIYCDCSVQFLRNSTLNTQGRCSFPPEFEGYLVSCFPADNCVGNVPIYIYKETKLRCLNDDYFDVKISVSEDDENRLISWKRIGPKNQKSLKLVAYREQIVVKENLINETGQTYYFVLPSSLNVDRLCVYAFLEERPFKRCLDVNSTYIKSRSVSETNSNNGAVYGTSTALVLSVLVNIFGSIFIFVFIKRTRTKSVNEANSNRFDNNAYVPNEYEMSSCRRGACDQQAEVYDELSENCYNTGKETYENLNIGNVRT</sequence>
<dbReference type="SMART" id="SM00364">
    <property type="entry name" value="LRR_BAC"/>
    <property type="match status" value="4"/>
</dbReference>
<dbReference type="Gene3D" id="3.80.10.10">
    <property type="entry name" value="Ribonuclease Inhibitor"/>
    <property type="match status" value="5"/>
</dbReference>
<evidence type="ECO:0000313" key="7">
    <source>
        <dbReference type="Proteomes" id="UP000683360"/>
    </source>
</evidence>
<keyword evidence="4" id="KW-0812">Transmembrane</keyword>
<accession>A0A8S3VDI6</accession>
<dbReference type="InterPro" id="IPR001611">
    <property type="entry name" value="Leu-rich_rpt"/>
</dbReference>
<feature type="signal peptide" evidence="5">
    <location>
        <begin position="1"/>
        <end position="23"/>
    </location>
</feature>
<keyword evidence="7" id="KW-1185">Reference proteome</keyword>
<keyword evidence="4" id="KW-0472">Membrane</keyword>
<comment type="caution">
    <text evidence="6">The sequence shown here is derived from an EMBL/GenBank/DDBJ whole genome shotgun (WGS) entry which is preliminary data.</text>
</comment>
<dbReference type="AlphaFoldDB" id="A0A8S3VDI6"/>
<dbReference type="EMBL" id="CAJPWZ010003142">
    <property type="protein sequence ID" value="CAG2253156.1"/>
    <property type="molecule type" value="Genomic_DNA"/>
</dbReference>
<keyword evidence="3" id="KW-0677">Repeat</keyword>
<dbReference type="PANTHER" id="PTHR24373">
    <property type="entry name" value="SLIT RELATED LEUCINE-RICH REPEAT NEURONAL PROTEIN"/>
    <property type="match status" value="1"/>
</dbReference>
<keyword evidence="2 5" id="KW-0732">Signal</keyword>
<evidence type="ECO:0000313" key="6">
    <source>
        <dbReference type="EMBL" id="CAG2253156.1"/>
    </source>
</evidence>
<organism evidence="6 7">
    <name type="scientific">Mytilus edulis</name>
    <name type="common">Blue mussel</name>
    <dbReference type="NCBI Taxonomy" id="6550"/>
    <lineage>
        <taxon>Eukaryota</taxon>
        <taxon>Metazoa</taxon>
        <taxon>Spiralia</taxon>
        <taxon>Lophotrochozoa</taxon>
        <taxon>Mollusca</taxon>
        <taxon>Bivalvia</taxon>
        <taxon>Autobranchia</taxon>
        <taxon>Pteriomorphia</taxon>
        <taxon>Mytilida</taxon>
        <taxon>Mytiloidea</taxon>
        <taxon>Mytilidae</taxon>
        <taxon>Mytilinae</taxon>
        <taxon>Mytilus</taxon>
    </lineage>
</organism>
<feature type="transmembrane region" description="Helical" evidence="4">
    <location>
        <begin position="998"/>
        <end position="1024"/>
    </location>
</feature>
<evidence type="ECO:0000256" key="1">
    <source>
        <dbReference type="ARBA" id="ARBA00022614"/>
    </source>
</evidence>
<dbReference type="InterPro" id="IPR032675">
    <property type="entry name" value="LRR_dom_sf"/>
</dbReference>
<evidence type="ECO:0000256" key="5">
    <source>
        <dbReference type="SAM" id="SignalP"/>
    </source>
</evidence>
<dbReference type="Pfam" id="PF13855">
    <property type="entry name" value="LRR_8"/>
    <property type="match status" value="2"/>
</dbReference>
<keyword evidence="4" id="KW-1133">Transmembrane helix</keyword>
<dbReference type="InterPro" id="IPR003591">
    <property type="entry name" value="Leu-rich_rpt_typical-subtyp"/>
</dbReference>
<dbReference type="PANTHER" id="PTHR24373:SF275">
    <property type="entry name" value="TIR DOMAIN-CONTAINING PROTEIN"/>
    <property type="match status" value="1"/>
</dbReference>
<dbReference type="SUPFAM" id="SSF52058">
    <property type="entry name" value="L domain-like"/>
    <property type="match status" value="2"/>
</dbReference>